<feature type="domain" description="Cyclic nucleotide-binding" evidence="1">
    <location>
        <begin position="16"/>
        <end position="116"/>
    </location>
</feature>
<dbReference type="RefSeq" id="WP_169609398.1">
    <property type="nucleotide sequence ID" value="NZ_CP051682.1"/>
</dbReference>
<reference evidence="2 3" key="1">
    <citation type="submission" date="2020-04" db="EMBL/GenBank/DDBJ databases">
        <title>Genome sequencing of novel species.</title>
        <authorList>
            <person name="Heo J."/>
            <person name="Kim S.-J."/>
            <person name="Kim J.-S."/>
            <person name="Hong S.-B."/>
            <person name="Kwon S.-W."/>
        </authorList>
    </citation>
    <scope>NUCLEOTIDE SEQUENCE [LARGE SCALE GENOMIC DNA]</scope>
    <source>
        <strain evidence="2 3">F39-2</strain>
    </source>
</reference>
<evidence type="ECO:0000313" key="3">
    <source>
        <dbReference type="Proteomes" id="UP000503278"/>
    </source>
</evidence>
<dbReference type="InterPro" id="IPR000595">
    <property type="entry name" value="cNMP-bd_dom"/>
</dbReference>
<gene>
    <name evidence="2" type="ORF">HH214_16335</name>
</gene>
<dbReference type="Pfam" id="PF00027">
    <property type="entry name" value="cNMP_binding"/>
    <property type="match status" value="1"/>
</dbReference>
<organism evidence="2 3">
    <name type="scientific">Mucilaginibacter robiniae</name>
    <dbReference type="NCBI Taxonomy" id="2728022"/>
    <lineage>
        <taxon>Bacteria</taxon>
        <taxon>Pseudomonadati</taxon>
        <taxon>Bacteroidota</taxon>
        <taxon>Sphingobacteriia</taxon>
        <taxon>Sphingobacteriales</taxon>
        <taxon>Sphingobacteriaceae</taxon>
        <taxon>Mucilaginibacter</taxon>
    </lineage>
</organism>
<name>A0A7L5E8W7_9SPHI</name>
<evidence type="ECO:0000259" key="1">
    <source>
        <dbReference type="PROSITE" id="PS50042"/>
    </source>
</evidence>
<dbReference type="Gene3D" id="2.60.120.10">
    <property type="entry name" value="Jelly Rolls"/>
    <property type="match status" value="1"/>
</dbReference>
<dbReference type="KEGG" id="mrob:HH214_16335"/>
<dbReference type="Proteomes" id="UP000503278">
    <property type="component" value="Chromosome"/>
</dbReference>
<dbReference type="InterPro" id="IPR018490">
    <property type="entry name" value="cNMP-bd_dom_sf"/>
</dbReference>
<sequence length="190" mass="22431">MSKKNLAAYISKIVYLTEEQMTFVLQHFKPFSFKKNQLLVHIGEVNQFMNFVEKGCVRFYFLKEDGLEVTRHIVFEQQFGTGLASFITGKPSEEALQVMEDSVLLRISRKDFYYLLEMIPAWEKFYRDYLEYAYTNNLNIFQRGATKDAGERYKELLRINPQIIKRLPNKVVASYLNMSPETLSRLKSKH</sequence>
<dbReference type="InterPro" id="IPR014710">
    <property type="entry name" value="RmlC-like_jellyroll"/>
</dbReference>
<dbReference type="SUPFAM" id="SSF51206">
    <property type="entry name" value="cAMP-binding domain-like"/>
    <property type="match status" value="1"/>
</dbReference>
<accession>A0A7L5E8W7</accession>
<dbReference type="EMBL" id="CP051682">
    <property type="protein sequence ID" value="QJD97323.1"/>
    <property type="molecule type" value="Genomic_DNA"/>
</dbReference>
<keyword evidence="3" id="KW-1185">Reference proteome</keyword>
<dbReference type="PROSITE" id="PS50042">
    <property type="entry name" value="CNMP_BINDING_3"/>
    <property type="match status" value="1"/>
</dbReference>
<protein>
    <submittedName>
        <fullName evidence="2">Crp/Fnr family transcriptional regulator</fullName>
    </submittedName>
</protein>
<proteinExistence type="predicted"/>
<evidence type="ECO:0000313" key="2">
    <source>
        <dbReference type="EMBL" id="QJD97323.1"/>
    </source>
</evidence>
<dbReference type="CDD" id="cd00038">
    <property type="entry name" value="CAP_ED"/>
    <property type="match status" value="1"/>
</dbReference>
<dbReference type="AlphaFoldDB" id="A0A7L5E8W7"/>